<dbReference type="EC" id="5.1.1.1" evidence="5"/>
<dbReference type="GO" id="GO:0008784">
    <property type="term" value="F:alanine racemase activity"/>
    <property type="evidence" value="ECO:0007669"/>
    <property type="project" value="UniProtKB-EC"/>
</dbReference>
<keyword evidence="2" id="KW-0663">Pyridoxal phosphate</keyword>
<reference evidence="5 6" key="1">
    <citation type="submission" date="2023-01" db="EMBL/GenBank/DDBJ databases">
        <title>Description of Helicobacter ibis sp. nov. isolated from faecal droppings of black-faced ibis (Theristicus melanopis).</title>
        <authorList>
            <person name="Lopez-Cantillo M."/>
            <person name="Vidal-Veuthey B."/>
            <person name="Mella A."/>
            <person name="De La Haba R."/>
            <person name="Collado L."/>
        </authorList>
    </citation>
    <scope>NUCLEOTIDE SEQUENCE [LARGE SCALE GENOMIC DNA]</scope>
    <source>
        <strain evidence="5 6">A82</strain>
    </source>
</reference>
<name>A0ABT4VFV7_9HELI</name>
<accession>A0ABT4VFV7</accession>
<dbReference type="Proteomes" id="UP001210261">
    <property type="component" value="Unassembled WGS sequence"/>
</dbReference>
<comment type="cofactor">
    <cofactor evidence="1">
        <name>pyridoxal 5'-phosphate</name>
        <dbReference type="ChEBI" id="CHEBI:597326"/>
    </cofactor>
</comment>
<dbReference type="Gene3D" id="2.40.37.10">
    <property type="entry name" value="Lyase, Ornithine Decarboxylase, Chain A, domain 1"/>
    <property type="match status" value="1"/>
</dbReference>
<dbReference type="PANTHER" id="PTHR30511:SF0">
    <property type="entry name" value="ALANINE RACEMASE, CATABOLIC-RELATED"/>
    <property type="match status" value="1"/>
</dbReference>
<dbReference type="InterPro" id="IPR001608">
    <property type="entry name" value="Ala_racemase_N"/>
</dbReference>
<feature type="domain" description="Alanine racemase C-terminal" evidence="4">
    <location>
        <begin position="235"/>
        <end position="347"/>
    </location>
</feature>
<dbReference type="InterPro" id="IPR029066">
    <property type="entry name" value="PLP-binding_barrel"/>
</dbReference>
<dbReference type="InterPro" id="IPR009006">
    <property type="entry name" value="Ala_racemase/Decarboxylase_C"/>
</dbReference>
<gene>
    <name evidence="5" type="ORF">PF021_05010</name>
</gene>
<dbReference type="InterPro" id="IPR000821">
    <property type="entry name" value="Ala_racemase"/>
</dbReference>
<dbReference type="PANTHER" id="PTHR30511">
    <property type="entry name" value="ALANINE RACEMASE"/>
    <property type="match status" value="1"/>
</dbReference>
<dbReference type="InterPro" id="IPR011079">
    <property type="entry name" value="Ala_racemase_C"/>
</dbReference>
<organism evidence="5 6">
    <name type="scientific">Helicobacter ibis</name>
    <dbReference type="NCBI Taxonomy" id="2962633"/>
    <lineage>
        <taxon>Bacteria</taxon>
        <taxon>Pseudomonadati</taxon>
        <taxon>Campylobacterota</taxon>
        <taxon>Epsilonproteobacteria</taxon>
        <taxon>Campylobacterales</taxon>
        <taxon>Helicobacteraceae</taxon>
        <taxon>Helicobacter</taxon>
    </lineage>
</organism>
<dbReference type="Pfam" id="PF01168">
    <property type="entry name" value="Ala_racemase_N"/>
    <property type="match status" value="1"/>
</dbReference>
<dbReference type="Pfam" id="PF00842">
    <property type="entry name" value="Ala_racemase_C"/>
    <property type="match status" value="1"/>
</dbReference>
<evidence type="ECO:0000256" key="1">
    <source>
        <dbReference type="ARBA" id="ARBA00001933"/>
    </source>
</evidence>
<protein>
    <submittedName>
        <fullName evidence="5">Alanine racemase</fullName>
        <ecNumber evidence="5">5.1.1.1</ecNumber>
    </submittedName>
</protein>
<comment type="caution">
    <text evidence="5">The sequence shown here is derived from an EMBL/GenBank/DDBJ whole genome shotgun (WGS) entry which is preliminary data.</text>
</comment>
<dbReference type="SUPFAM" id="SSF51419">
    <property type="entry name" value="PLP-binding barrel"/>
    <property type="match status" value="1"/>
</dbReference>
<dbReference type="EMBL" id="JAQHXR010000002">
    <property type="protein sequence ID" value="MDA3969033.1"/>
    <property type="molecule type" value="Genomic_DNA"/>
</dbReference>
<dbReference type="PRINTS" id="PR00992">
    <property type="entry name" value="ALARACEMASE"/>
</dbReference>
<evidence type="ECO:0000313" key="6">
    <source>
        <dbReference type="Proteomes" id="UP001210261"/>
    </source>
</evidence>
<dbReference type="RefSeq" id="WP_271021326.1">
    <property type="nucleotide sequence ID" value="NZ_JAQHXR010000002.1"/>
</dbReference>
<evidence type="ECO:0000259" key="4">
    <source>
        <dbReference type="SMART" id="SM01005"/>
    </source>
</evidence>
<sequence length="347" mass="38925">MPYIKLDSKSFSHNLHTIVSQTNSTINNIAIVLKDNAYGHGLIEMATLANKYGITSCFVKSEVEAHSIKHLFKHITILYPNFDNATEDNMYISITSLETLKKTQNNKTIELKIDSGMHRNGISKDEIKEAIKIIKSKNLRLFGVFTHNGFADEIGSEFYGQFHYFTEIKKEIIKLCKDNQIQIPRFHSLASSGAFRGASLNSSLPQELQDSIFRIGIALYGYCTSEIYNIKLKPVASLWAKKISSKTLKKGSTIGYGGVSKLDRDLTISTYDIGYGDGLFRIKKDINLTTKEGFSIFQVASMDCISIESTLDEVCIFDDATTWTSAFSTIPYEILSHLHANIPKKIV</sequence>
<keyword evidence="6" id="KW-1185">Reference proteome</keyword>
<keyword evidence="3 5" id="KW-0413">Isomerase</keyword>
<dbReference type="Gene3D" id="3.20.20.10">
    <property type="entry name" value="Alanine racemase"/>
    <property type="match status" value="1"/>
</dbReference>
<evidence type="ECO:0000256" key="3">
    <source>
        <dbReference type="ARBA" id="ARBA00023235"/>
    </source>
</evidence>
<dbReference type="SUPFAM" id="SSF50621">
    <property type="entry name" value="Alanine racemase C-terminal domain-like"/>
    <property type="match status" value="1"/>
</dbReference>
<proteinExistence type="predicted"/>
<dbReference type="NCBIfam" id="NF000791">
    <property type="entry name" value="PRK00053.2-2"/>
    <property type="match status" value="1"/>
</dbReference>
<evidence type="ECO:0000313" key="5">
    <source>
        <dbReference type="EMBL" id="MDA3969033.1"/>
    </source>
</evidence>
<dbReference type="SMART" id="SM01005">
    <property type="entry name" value="Ala_racemase_C"/>
    <property type="match status" value="1"/>
</dbReference>
<evidence type="ECO:0000256" key="2">
    <source>
        <dbReference type="ARBA" id="ARBA00022898"/>
    </source>
</evidence>